<dbReference type="EMBL" id="MPPL01000001">
    <property type="protein sequence ID" value="OKS86804.1"/>
    <property type="molecule type" value="Genomic_DNA"/>
</dbReference>
<protein>
    <submittedName>
        <fullName evidence="1">Uncharacterized protein</fullName>
    </submittedName>
</protein>
<sequence length="83" mass="9511">MAKFLFDAEFNLQDGSLISGPVTTEDDSEFLFHNTNNDLDLHFRIKLIDDNWEFIEGSDGLSLFQEIIETVGKQIEAYYMGLS</sequence>
<organism evidence="1 2">
    <name type="scientific">Mucilaginibacter polytrichastri</name>
    <dbReference type="NCBI Taxonomy" id="1302689"/>
    <lineage>
        <taxon>Bacteria</taxon>
        <taxon>Pseudomonadati</taxon>
        <taxon>Bacteroidota</taxon>
        <taxon>Sphingobacteriia</taxon>
        <taxon>Sphingobacteriales</taxon>
        <taxon>Sphingobacteriaceae</taxon>
        <taxon>Mucilaginibacter</taxon>
    </lineage>
</organism>
<accession>A0A1Q5ZYF4</accession>
<keyword evidence="2" id="KW-1185">Reference proteome</keyword>
<gene>
    <name evidence="1" type="ORF">RG47T_2261</name>
</gene>
<dbReference type="Proteomes" id="UP000186720">
    <property type="component" value="Unassembled WGS sequence"/>
</dbReference>
<dbReference type="AlphaFoldDB" id="A0A1Q5ZYF4"/>
<name>A0A1Q5ZYF4_9SPHI</name>
<reference evidence="1 2" key="1">
    <citation type="submission" date="2016-11" db="EMBL/GenBank/DDBJ databases">
        <title>Whole Genome Sequencing of Mucilaginibacter polytrichastri RG4-7(T) isolated from the moss sample.</title>
        <authorList>
            <person name="Li Y."/>
        </authorList>
    </citation>
    <scope>NUCLEOTIDE SEQUENCE [LARGE SCALE GENOMIC DNA]</scope>
    <source>
        <strain evidence="1 2">RG4-7</strain>
    </source>
</reference>
<dbReference type="RefSeq" id="WP_074489500.1">
    <property type="nucleotide sequence ID" value="NZ_FPAM01000019.1"/>
</dbReference>
<proteinExistence type="predicted"/>
<evidence type="ECO:0000313" key="1">
    <source>
        <dbReference type="EMBL" id="OKS86804.1"/>
    </source>
</evidence>
<comment type="caution">
    <text evidence="1">The sequence shown here is derived from an EMBL/GenBank/DDBJ whole genome shotgun (WGS) entry which is preliminary data.</text>
</comment>
<evidence type="ECO:0000313" key="2">
    <source>
        <dbReference type="Proteomes" id="UP000186720"/>
    </source>
</evidence>